<organism evidence="4 5">
    <name type="scientific">Kibdelosporangium aridum</name>
    <dbReference type="NCBI Taxonomy" id="2030"/>
    <lineage>
        <taxon>Bacteria</taxon>
        <taxon>Bacillati</taxon>
        <taxon>Actinomycetota</taxon>
        <taxon>Actinomycetes</taxon>
        <taxon>Pseudonocardiales</taxon>
        <taxon>Pseudonocardiaceae</taxon>
        <taxon>Kibdelosporangium</taxon>
    </lineage>
</organism>
<dbReference type="InterPro" id="IPR050766">
    <property type="entry name" value="Bact_Lucif_Oxidored"/>
</dbReference>
<evidence type="ECO:0000256" key="1">
    <source>
        <dbReference type="ARBA" id="ARBA00023002"/>
    </source>
</evidence>
<evidence type="ECO:0000256" key="2">
    <source>
        <dbReference type="ARBA" id="ARBA00023033"/>
    </source>
</evidence>
<dbReference type="InterPro" id="IPR011251">
    <property type="entry name" value="Luciferase-like_dom"/>
</dbReference>
<comment type="caution">
    <text evidence="4">The sequence shown here is derived from an EMBL/GenBank/DDBJ whole genome shotgun (WGS) entry which is preliminary data.</text>
</comment>
<protein>
    <submittedName>
        <fullName evidence="4">Flavin-dependent oxidoreductase</fullName>
    </submittedName>
</protein>
<dbReference type="GO" id="GO:0005829">
    <property type="term" value="C:cytosol"/>
    <property type="evidence" value="ECO:0007669"/>
    <property type="project" value="TreeGrafter"/>
</dbReference>
<keyword evidence="2" id="KW-0503">Monooxygenase</keyword>
<dbReference type="GO" id="GO:0004497">
    <property type="term" value="F:monooxygenase activity"/>
    <property type="evidence" value="ECO:0007669"/>
    <property type="project" value="UniProtKB-KW"/>
</dbReference>
<dbReference type="Gene3D" id="3.20.20.30">
    <property type="entry name" value="Luciferase-like domain"/>
    <property type="match status" value="1"/>
</dbReference>
<dbReference type="RefSeq" id="WP_037267999.1">
    <property type="nucleotide sequence ID" value="NZ_QHKI01000025.1"/>
</dbReference>
<name>A0A428Z4N9_KIBAR</name>
<dbReference type="SUPFAM" id="SSF51679">
    <property type="entry name" value="Bacterial luciferase-like"/>
    <property type="match status" value="1"/>
</dbReference>
<feature type="domain" description="Luciferase-like" evidence="3">
    <location>
        <begin position="21"/>
        <end position="311"/>
    </location>
</feature>
<sequence>MLAGLNFLPTLGPDEMPADRFYAECLELCEVADDLGFSHVKAVEHHFHEWGGYSPDPVVFLTAVAARTRNVRLVTGAVVPAFQHPVKLASSLSVLDNISGGRLDAGFGRAFLPSEFAAFDIPMSESRDRMQEGVTAVERLWHDEQFRWEGKFHQFGPLPRMLPRPVQQPGPPVFMAATVSPESFQWAGERGYHLMIIPIVASHQRLVELLEVHRAARVEAGHPPQGRVHVSYHCYVAESGTEARQRAEEHFEHYKTKQLEAYGSWRGVKSDQYPGYEKMEEATRRTTFTDLLDAGNVVVGDVDEVTKAMLRIGELYPGAEVSLQVRFGDVTHEEALRSVRLIGREVLPSLRSA</sequence>
<dbReference type="OrthoDB" id="7903015at2"/>
<dbReference type="Pfam" id="PF00296">
    <property type="entry name" value="Bac_luciferase"/>
    <property type="match status" value="1"/>
</dbReference>
<evidence type="ECO:0000313" key="5">
    <source>
        <dbReference type="Proteomes" id="UP000287547"/>
    </source>
</evidence>
<keyword evidence="1" id="KW-0560">Oxidoreductase</keyword>
<dbReference type="EMBL" id="QHKI01000025">
    <property type="protein sequence ID" value="RSM81611.1"/>
    <property type="molecule type" value="Genomic_DNA"/>
</dbReference>
<gene>
    <name evidence="4" type="ORF">DMH04_27420</name>
</gene>
<dbReference type="PANTHER" id="PTHR30137:SF8">
    <property type="entry name" value="BLR5498 PROTEIN"/>
    <property type="match status" value="1"/>
</dbReference>
<evidence type="ECO:0000313" key="4">
    <source>
        <dbReference type="EMBL" id="RSM81611.1"/>
    </source>
</evidence>
<proteinExistence type="predicted"/>
<dbReference type="InterPro" id="IPR036661">
    <property type="entry name" value="Luciferase-like_sf"/>
</dbReference>
<dbReference type="GO" id="GO:0016705">
    <property type="term" value="F:oxidoreductase activity, acting on paired donors, with incorporation or reduction of molecular oxygen"/>
    <property type="evidence" value="ECO:0007669"/>
    <property type="project" value="InterPro"/>
</dbReference>
<evidence type="ECO:0000259" key="3">
    <source>
        <dbReference type="Pfam" id="PF00296"/>
    </source>
</evidence>
<reference evidence="4 5" key="1">
    <citation type="submission" date="2018-05" db="EMBL/GenBank/DDBJ databases">
        <title>Evolution of GPA BGCs.</title>
        <authorList>
            <person name="Waglechner N."/>
            <person name="Wright G.D."/>
        </authorList>
    </citation>
    <scope>NUCLEOTIDE SEQUENCE [LARGE SCALE GENOMIC DNA]</scope>
    <source>
        <strain evidence="4 5">A82846</strain>
    </source>
</reference>
<accession>A0A428Z4N9</accession>
<dbReference type="AlphaFoldDB" id="A0A428Z4N9"/>
<dbReference type="Proteomes" id="UP000287547">
    <property type="component" value="Unassembled WGS sequence"/>
</dbReference>
<dbReference type="PANTHER" id="PTHR30137">
    <property type="entry name" value="LUCIFERASE-LIKE MONOOXYGENASE"/>
    <property type="match status" value="1"/>
</dbReference>